<feature type="domain" description="NACHT-NTPase sigma" evidence="2">
    <location>
        <begin position="201"/>
        <end position="241"/>
    </location>
</feature>
<feature type="region of interest" description="Disordered" evidence="1">
    <location>
        <begin position="170"/>
        <end position="198"/>
    </location>
</feature>
<reference evidence="4" key="1">
    <citation type="journal article" date="2023" name="Mol. Phylogenet. Evol.">
        <title>Genome-scale phylogeny and comparative genomics of the fungal order Sordariales.</title>
        <authorList>
            <person name="Hensen N."/>
            <person name="Bonometti L."/>
            <person name="Westerberg I."/>
            <person name="Brannstrom I.O."/>
            <person name="Guillou S."/>
            <person name="Cros-Aarteil S."/>
            <person name="Calhoun S."/>
            <person name="Haridas S."/>
            <person name="Kuo A."/>
            <person name="Mondo S."/>
            <person name="Pangilinan J."/>
            <person name="Riley R."/>
            <person name="LaButti K."/>
            <person name="Andreopoulos B."/>
            <person name="Lipzen A."/>
            <person name="Chen C."/>
            <person name="Yan M."/>
            <person name="Daum C."/>
            <person name="Ng V."/>
            <person name="Clum A."/>
            <person name="Steindorff A."/>
            <person name="Ohm R.A."/>
            <person name="Martin F."/>
            <person name="Silar P."/>
            <person name="Natvig D.O."/>
            <person name="Lalanne C."/>
            <person name="Gautier V."/>
            <person name="Ament-Velasquez S.L."/>
            <person name="Kruys A."/>
            <person name="Hutchinson M.I."/>
            <person name="Powell A.J."/>
            <person name="Barry K."/>
            <person name="Miller A.N."/>
            <person name="Grigoriev I.V."/>
            <person name="Debuchy R."/>
            <person name="Gladieux P."/>
            <person name="Hiltunen Thoren M."/>
            <person name="Johannesson H."/>
        </authorList>
    </citation>
    <scope>NUCLEOTIDE SEQUENCE</scope>
    <source>
        <strain evidence="4">CBS 560.94</strain>
    </source>
</reference>
<sequence>MSGLEVLSVASSIISIVDAVSKVINTLRLAIECMNQSQHGNDLDDTAKKSCSAMVQVLKACQEKAALLGTLFEAILPPGTTRPSARKRFTTAVIMTLHVGKSRKVESLMKGILQDIQLLANNRALDEATRGKMKARIEMNISAQNDVVPSSGTCPSPPATRASPIACVEDHKPSVPSVPSEQSSVPLSQEPRPPMSYHQPSVFRNYGTGTQNVHSGRGNQNINSGQGYFFSGTVTGPIHFSTAASC</sequence>
<reference evidence="4" key="2">
    <citation type="submission" date="2023-06" db="EMBL/GenBank/DDBJ databases">
        <authorList>
            <consortium name="Lawrence Berkeley National Laboratory"/>
            <person name="Haridas S."/>
            <person name="Hensen N."/>
            <person name="Bonometti L."/>
            <person name="Westerberg I."/>
            <person name="Brannstrom I.O."/>
            <person name="Guillou S."/>
            <person name="Cros-Aarteil S."/>
            <person name="Calhoun S."/>
            <person name="Kuo A."/>
            <person name="Mondo S."/>
            <person name="Pangilinan J."/>
            <person name="Riley R."/>
            <person name="Labutti K."/>
            <person name="Andreopoulos B."/>
            <person name="Lipzen A."/>
            <person name="Chen C."/>
            <person name="Yanf M."/>
            <person name="Daum C."/>
            <person name="Ng V."/>
            <person name="Clum A."/>
            <person name="Steindorff A."/>
            <person name="Ohm R."/>
            <person name="Martin F."/>
            <person name="Silar P."/>
            <person name="Natvig D."/>
            <person name="Lalanne C."/>
            <person name="Gautier V."/>
            <person name="Ament-Velasquez S.L."/>
            <person name="Kruys A."/>
            <person name="Hutchinson M.I."/>
            <person name="Powell A.J."/>
            <person name="Barry K."/>
            <person name="Miller A.N."/>
            <person name="Grigoriev I.V."/>
            <person name="Debuchy R."/>
            <person name="Gladieux P."/>
            <person name="Thoren M.H."/>
            <person name="Johannesson H."/>
        </authorList>
    </citation>
    <scope>NUCLEOTIDE SEQUENCE</scope>
    <source>
        <strain evidence="4">CBS 560.94</strain>
    </source>
</reference>
<organism evidence="4 5">
    <name type="scientific">Neurospora tetraspora</name>
    <dbReference type="NCBI Taxonomy" id="94610"/>
    <lineage>
        <taxon>Eukaryota</taxon>
        <taxon>Fungi</taxon>
        <taxon>Dikarya</taxon>
        <taxon>Ascomycota</taxon>
        <taxon>Pezizomycotina</taxon>
        <taxon>Sordariomycetes</taxon>
        <taxon>Sordariomycetidae</taxon>
        <taxon>Sordariales</taxon>
        <taxon>Sordariaceae</taxon>
        <taxon>Neurospora</taxon>
    </lineage>
</organism>
<dbReference type="RefSeq" id="XP_062680155.1">
    <property type="nucleotide sequence ID" value="XM_062822007.1"/>
</dbReference>
<name>A0AAE0JBZ4_9PEZI</name>
<evidence type="ECO:0000259" key="2">
    <source>
        <dbReference type="Pfam" id="PF17106"/>
    </source>
</evidence>
<dbReference type="GeneID" id="87859161"/>
<dbReference type="Pfam" id="PF17107">
    <property type="entry name" value="SesA"/>
    <property type="match status" value="1"/>
</dbReference>
<evidence type="ECO:0008006" key="6">
    <source>
        <dbReference type="Google" id="ProtNLM"/>
    </source>
</evidence>
<comment type="caution">
    <text evidence="4">The sequence shown here is derived from an EMBL/GenBank/DDBJ whole genome shotgun (WGS) entry which is preliminary data.</text>
</comment>
<gene>
    <name evidence="4" type="ORF">B0H65DRAFT_217421</name>
</gene>
<evidence type="ECO:0000259" key="3">
    <source>
        <dbReference type="Pfam" id="PF17107"/>
    </source>
</evidence>
<dbReference type="Proteomes" id="UP001278500">
    <property type="component" value="Unassembled WGS sequence"/>
</dbReference>
<feature type="compositionally biased region" description="Low complexity" evidence="1">
    <location>
        <begin position="174"/>
        <end position="190"/>
    </location>
</feature>
<feature type="domain" description="NACHT-NTPase and P-loop NTPases N-terminal" evidence="3">
    <location>
        <begin position="22"/>
        <end position="119"/>
    </location>
</feature>
<accession>A0AAE0JBZ4</accession>
<dbReference type="InterPro" id="IPR031352">
    <property type="entry name" value="SesA"/>
</dbReference>
<proteinExistence type="predicted"/>
<evidence type="ECO:0000256" key="1">
    <source>
        <dbReference type="SAM" id="MobiDB-lite"/>
    </source>
</evidence>
<evidence type="ECO:0000313" key="4">
    <source>
        <dbReference type="EMBL" id="KAK3342362.1"/>
    </source>
</evidence>
<dbReference type="Pfam" id="PF17106">
    <property type="entry name" value="NACHT_sigma"/>
    <property type="match status" value="1"/>
</dbReference>
<protein>
    <recommendedName>
        <fullName evidence="6">NACHT-NTPase and P-loop NTPases N-terminal domain-containing protein</fullName>
    </recommendedName>
</protein>
<keyword evidence="5" id="KW-1185">Reference proteome</keyword>
<dbReference type="InterPro" id="IPR031353">
    <property type="entry name" value="NACHT_sigma"/>
</dbReference>
<dbReference type="EMBL" id="JAUEPP010000005">
    <property type="protein sequence ID" value="KAK3342362.1"/>
    <property type="molecule type" value="Genomic_DNA"/>
</dbReference>
<evidence type="ECO:0000313" key="5">
    <source>
        <dbReference type="Proteomes" id="UP001278500"/>
    </source>
</evidence>
<dbReference type="AlphaFoldDB" id="A0AAE0JBZ4"/>